<comment type="caution">
    <text evidence="1">The sequence shown here is derived from an EMBL/GenBank/DDBJ whole genome shotgun (WGS) entry which is preliminary data.</text>
</comment>
<dbReference type="OrthoDB" id="885441at2"/>
<evidence type="ECO:0000313" key="1">
    <source>
        <dbReference type="EMBL" id="OGX83382.1"/>
    </source>
</evidence>
<organism evidence="1 2">
    <name type="scientific">Hymenobacter lapidarius</name>
    <dbReference type="NCBI Taxonomy" id="1908237"/>
    <lineage>
        <taxon>Bacteria</taxon>
        <taxon>Pseudomonadati</taxon>
        <taxon>Bacteroidota</taxon>
        <taxon>Cytophagia</taxon>
        <taxon>Cytophagales</taxon>
        <taxon>Hymenobacteraceae</taxon>
        <taxon>Hymenobacter</taxon>
    </lineage>
</organism>
<name>A0A1G1SXN7_9BACT</name>
<dbReference type="AlphaFoldDB" id="A0A1G1SXN7"/>
<evidence type="ECO:0000313" key="2">
    <source>
        <dbReference type="Proteomes" id="UP000176294"/>
    </source>
</evidence>
<keyword evidence="2" id="KW-1185">Reference proteome</keyword>
<proteinExistence type="predicted"/>
<dbReference type="STRING" id="1908237.BEN47_03575"/>
<dbReference type="RefSeq" id="WP_070729312.1">
    <property type="nucleotide sequence ID" value="NZ_MDZB01000131.1"/>
</dbReference>
<dbReference type="Proteomes" id="UP000176294">
    <property type="component" value="Unassembled WGS sequence"/>
</dbReference>
<protein>
    <submittedName>
        <fullName evidence="1">Uncharacterized protein</fullName>
    </submittedName>
</protein>
<reference evidence="1 2" key="1">
    <citation type="submission" date="2016-08" db="EMBL/GenBank/DDBJ databases">
        <title>Hymenobacter coccineus sp. nov., Hymenobacter lapidarius sp. nov. and Hymenobacter glacialis sp. nov., isolated from Antarctic soil.</title>
        <authorList>
            <person name="Sedlacek I."/>
            <person name="Kralova S."/>
            <person name="Kyrova K."/>
            <person name="Maslanova I."/>
            <person name="Stankova E."/>
            <person name="Vrbovska V."/>
            <person name="Nemec M."/>
            <person name="Bartak M."/>
            <person name="Svec P."/>
            <person name="Busse H.-J."/>
            <person name="Pantucek R."/>
        </authorList>
    </citation>
    <scope>NUCLEOTIDE SEQUENCE [LARGE SCALE GENOMIC DNA]</scope>
    <source>
        <strain evidence="1 2">CCM 8643</strain>
    </source>
</reference>
<sequence>MFENYDIDFGKLHLNWMHSVRIELDEIRELIQQATQVSTYIRPAGQFERVGYTNSYRKFIAVVFTLREHTIVIDDVNLADYGAIRKAVIKQFLEETN</sequence>
<accession>A0A1G1SXN7</accession>
<gene>
    <name evidence="1" type="ORF">BEN47_03575</name>
</gene>
<dbReference type="EMBL" id="MDZB01000131">
    <property type="protein sequence ID" value="OGX83382.1"/>
    <property type="molecule type" value="Genomic_DNA"/>
</dbReference>